<proteinExistence type="predicted"/>
<sequence length="244" mass="27931">MSAVFSSRQQLDQICLILSRYIRLPVSTDTIPGAFLEAVLAHVRGALRLNTYDYVDIHRPQERVGWSIKSTLAATPVTWKRAKLPNQAQLIAASEQSDEGLQALGDAIISFCNAHAHASLARYGLDEIGYARLIVHRTGDVTYFERKLCDRANPDIFSPRDFEWQWSSPKKTVRKEQLPALHGRHRETGKKWWAWHGRGENQLHFNGDSTWWPARDDPHAISFRFPAEDEKISFERLTEVLEAL</sequence>
<organism evidence="1 2">
    <name type="scientific">Novosphingobium bradum</name>
    <dbReference type="NCBI Taxonomy" id="1737444"/>
    <lineage>
        <taxon>Bacteria</taxon>
        <taxon>Pseudomonadati</taxon>
        <taxon>Pseudomonadota</taxon>
        <taxon>Alphaproteobacteria</taxon>
        <taxon>Sphingomonadales</taxon>
        <taxon>Sphingomonadaceae</taxon>
        <taxon>Novosphingobium</taxon>
    </lineage>
</organism>
<accession>A0ABV7ITL2</accession>
<dbReference type="RefSeq" id="WP_379508871.1">
    <property type="nucleotide sequence ID" value="NZ_JBHRTQ010000004.1"/>
</dbReference>
<evidence type="ECO:0000313" key="1">
    <source>
        <dbReference type="EMBL" id="MFC3173487.1"/>
    </source>
</evidence>
<dbReference type="Proteomes" id="UP001595604">
    <property type="component" value="Unassembled WGS sequence"/>
</dbReference>
<gene>
    <name evidence="1" type="ORF">ACFOD9_04405</name>
</gene>
<reference evidence="2" key="1">
    <citation type="journal article" date="2019" name="Int. J. Syst. Evol. Microbiol.">
        <title>The Global Catalogue of Microorganisms (GCM) 10K type strain sequencing project: providing services to taxonomists for standard genome sequencing and annotation.</title>
        <authorList>
            <consortium name="The Broad Institute Genomics Platform"/>
            <consortium name="The Broad Institute Genome Sequencing Center for Infectious Disease"/>
            <person name="Wu L."/>
            <person name="Ma J."/>
        </authorList>
    </citation>
    <scope>NUCLEOTIDE SEQUENCE [LARGE SCALE GENOMIC DNA]</scope>
    <source>
        <strain evidence="2">KCTC 42984</strain>
    </source>
</reference>
<name>A0ABV7ITL2_9SPHN</name>
<dbReference type="EMBL" id="JBHRTQ010000004">
    <property type="protein sequence ID" value="MFC3173487.1"/>
    <property type="molecule type" value="Genomic_DNA"/>
</dbReference>
<protein>
    <submittedName>
        <fullName evidence="1">Uncharacterized protein</fullName>
    </submittedName>
</protein>
<evidence type="ECO:0000313" key="2">
    <source>
        <dbReference type="Proteomes" id="UP001595604"/>
    </source>
</evidence>
<keyword evidence="2" id="KW-1185">Reference proteome</keyword>
<comment type="caution">
    <text evidence="1">The sequence shown here is derived from an EMBL/GenBank/DDBJ whole genome shotgun (WGS) entry which is preliminary data.</text>
</comment>